<evidence type="ECO:0000313" key="8">
    <source>
        <dbReference type="Proteomes" id="UP000321534"/>
    </source>
</evidence>
<feature type="transmembrane region" description="Helical" evidence="5">
    <location>
        <begin position="37"/>
        <end position="54"/>
    </location>
</feature>
<dbReference type="AlphaFoldDB" id="A0A512D2P6"/>
<keyword evidence="3 5" id="KW-1133">Transmembrane helix</keyword>
<feature type="transmembrane region" description="Helical" evidence="5">
    <location>
        <begin position="60"/>
        <end position="78"/>
    </location>
</feature>
<evidence type="ECO:0000256" key="5">
    <source>
        <dbReference type="SAM" id="Phobius"/>
    </source>
</evidence>
<reference evidence="7 8" key="1">
    <citation type="submission" date="2019-07" db="EMBL/GenBank/DDBJ databases">
        <title>Whole genome shotgun sequence of Terrabacter aerolatus NBRC 106305.</title>
        <authorList>
            <person name="Hosoyama A."/>
            <person name="Uohara A."/>
            <person name="Ohji S."/>
            <person name="Ichikawa N."/>
        </authorList>
    </citation>
    <scope>NUCLEOTIDE SEQUENCE [LARGE SCALE GENOMIC DNA]</scope>
    <source>
        <strain evidence="7 8">NBRC 106305</strain>
    </source>
</reference>
<dbReference type="GO" id="GO:0016020">
    <property type="term" value="C:membrane"/>
    <property type="evidence" value="ECO:0007669"/>
    <property type="project" value="UniProtKB-SubCell"/>
</dbReference>
<keyword evidence="4 5" id="KW-0472">Membrane</keyword>
<evidence type="ECO:0000256" key="3">
    <source>
        <dbReference type="ARBA" id="ARBA00022989"/>
    </source>
</evidence>
<accession>A0A512D2P6</accession>
<feature type="transmembrane region" description="Helical" evidence="5">
    <location>
        <begin position="111"/>
        <end position="127"/>
    </location>
</feature>
<evidence type="ECO:0000256" key="4">
    <source>
        <dbReference type="ARBA" id="ARBA00023136"/>
    </source>
</evidence>
<organism evidence="7 8">
    <name type="scientific">Terrabacter aerolatus</name>
    <dbReference type="NCBI Taxonomy" id="422442"/>
    <lineage>
        <taxon>Bacteria</taxon>
        <taxon>Bacillati</taxon>
        <taxon>Actinomycetota</taxon>
        <taxon>Actinomycetes</taxon>
        <taxon>Micrococcales</taxon>
        <taxon>Intrasporangiaceae</taxon>
        <taxon>Terrabacter</taxon>
    </lineage>
</organism>
<keyword evidence="2 5" id="KW-0812">Transmembrane</keyword>
<dbReference type="InterPro" id="IPR049453">
    <property type="entry name" value="Memb_transporter_dom"/>
</dbReference>
<comment type="subcellular location">
    <subcellularLocation>
        <location evidence="1">Membrane</location>
        <topology evidence="1">Multi-pass membrane protein</topology>
    </subcellularLocation>
</comment>
<comment type="caution">
    <text evidence="7">The sequence shown here is derived from an EMBL/GenBank/DDBJ whole genome shotgun (WGS) entry which is preliminary data.</text>
</comment>
<feature type="transmembrane region" description="Helical" evidence="5">
    <location>
        <begin position="85"/>
        <end position="105"/>
    </location>
</feature>
<sequence>MDDYLRSDAPVVEALDRAWDRSRLSLRTRLDRLRSRIFLLVQCAVSAGVAWWLATDVFDHRSPFFAPVVAVVCLGMSYGQRLRRVFEVAVGVAVGVFTADVFVHVAGSGPWQISAVVLVSMGIATLLDGSAVIVTQSAVQGIVIAALVASPGQAFGRWTDALIGGAIALVAATVVPQAPLRRPRVAAAEAVRKIGELLRRAAASARDDDVEGAAEVLASARGTESLLRDLRSAADEGLSVITSSPFKRHHRAGVRKMVDLVEPLDRAMRSTRVLVRRVTVAVGRGEALPPGYEALLLELAEATDIIGRALSENASPEIGRPALLAVATATGSVPRTSSLATETVLAQVRSTIVDLLQVTGLDVDQAIAALPPESPRGP</sequence>
<evidence type="ECO:0000256" key="2">
    <source>
        <dbReference type="ARBA" id="ARBA00022692"/>
    </source>
</evidence>
<dbReference type="Pfam" id="PF13515">
    <property type="entry name" value="FUSC_2"/>
    <property type="match status" value="1"/>
</dbReference>
<proteinExistence type="predicted"/>
<name>A0A512D2P6_9MICO</name>
<dbReference type="RefSeq" id="WP_147066992.1">
    <property type="nucleotide sequence ID" value="NZ_BAAARO010000021.1"/>
</dbReference>
<evidence type="ECO:0000256" key="1">
    <source>
        <dbReference type="ARBA" id="ARBA00004141"/>
    </source>
</evidence>
<dbReference type="EMBL" id="BJYX01000013">
    <property type="protein sequence ID" value="GEO30746.1"/>
    <property type="molecule type" value="Genomic_DNA"/>
</dbReference>
<gene>
    <name evidence="7" type="ORF">TAE01_25560</name>
</gene>
<feature type="domain" description="Integral membrane bound transporter" evidence="6">
    <location>
        <begin position="51"/>
        <end position="170"/>
    </location>
</feature>
<dbReference type="OrthoDB" id="5198202at2"/>
<protein>
    <recommendedName>
        <fullName evidence="6">Integral membrane bound transporter domain-containing protein</fullName>
    </recommendedName>
</protein>
<feature type="transmembrane region" description="Helical" evidence="5">
    <location>
        <begin position="155"/>
        <end position="175"/>
    </location>
</feature>
<keyword evidence="8" id="KW-1185">Reference proteome</keyword>
<dbReference type="Proteomes" id="UP000321534">
    <property type="component" value="Unassembled WGS sequence"/>
</dbReference>
<evidence type="ECO:0000259" key="6">
    <source>
        <dbReference type="Pfam" id="PF13515"/>
    </source>
</evidence>
<evidence type="ECO:0000313" key="7">
    <source>
        <dbReference type="EMBL" id="GEO30746.1"/>
    </source>
</evidence>